<keyword evidence="1" id="KW-0812">Transmembrane</keyword>
<protein>
    <submittedName>
        <fullName evidence="2">Uncharacterized protein</fullName>
    </submittedName>
</protein>
<dbReference type="AlphaFoldDB" id="A0A1A8EGE8"/>
<evidence type="ECO:0000256" key="1">
    <source>
        <dbReference type="SAM" id="Phobius"/>
    </source>
</evidence>
<keyword evidence="1" id="KW-0472">Membrane</keyword>
<accession>A0A1A8EGE8</accession>
<organism evidence="2">
    <name type="scientific">Nothobranchius kadleci</name>
    <name type="common">African annual killifish</name>
    <dbReference type="NCBI Taxonomy" id="1051664"/>
    <lineage>
        <taxon>Eukaryota</taxon>
        <taxon>Metazoa</taxon>
        <taxon>Chordata</taxon>
        <taxon>Craniata</taxon>
        <taxon>Vertebrata</taxon>
        <taxon>Euteleostomi</taxon>
        <taxon>Actinopterygii</taxon>
        <taxon>Neopterygii</taxon>
        <taxon>Teleostei</taxon>
        <taxon>Neoteleostei</taxon>
        <taxon>Acanthomorphata</taxon>
        <taxon>Ovalentaria</taxon>
        <taxon>Atherinomorphae</taxon>
        <taxon>Cyprinodontiformes</taxon>
        <taxon>Nothobranchiidae</taxon>
        <taxon>Nothobranchius</taxon>
    </lineage>
</organism>
<reference evidence="2" key="1">
    <citation type="submission" date="2016-05" db="EMBL/GenBank/DDBJ databases">
        <authorList>
            <person name="Lavstsen T."/>
            <person name="Jespersen J.S."/>
        </authorList>
    </citation>
    <scope>NUCLEOTIDE SEQUENCE</scope>
    <source>
        <tissue evidence="2">Brain</tissue>
    </source>
</reference>
<keyword evidence="1" id="KW-1133">Transmembrane helix</keyword>
<proteinExistence type="predicted"/>
<reference evidence="2" key="2">
    <citation type="submission" date="2016-06" db="EMBL/GenBank/DDBJ databases">
        <title>The genome of a short-lived fish provides insights into sex chromosome evolution and the genetic control of aging.</title>
        <authorList>
            <person name="Reichwald K."/>
            <person name="Felder M."/>
            <person name="Petzold A."/>
            <person name="Koch P."/>
            <person name="Groth M."/>
            <person name="Platzer M."/>
        </authorList>
    </citation>
    <scope>NUCLEOTIDE SEQUENCE</scope>
    <source>
        <tissue evidence="2">Brain</tissue>
    </source>
</reference>
<dbReference type="EMBL" id="HAEA01015674">
    <property type="protein sequence ID" value="SBQ44154.1"/>
    <property type="molecule type" value="Transcribed_RNA"/>
</dbReference>
<evidence type="ECO:0000313" key="2">
    <source>
        <dbReference type="EMBL" id="SBQ44154.1"/>
    </source>
</evidence>
<sequence>MDLINWSFNAIDKIFSTMRTEEGAPTCPQVTHAAGYMFDSWREWKIVCLSQLSIEDVEDVWIFGLMITGFLLIGVGGYLVFWKFGKTGAIGGRPAPTESTVRVETSQTGTLLEVNRKLDNVLAAIPVLVRKMDVISERVTGRCGDV</sequence>
<feature type="transmembrane region" description="Helical" evidence="1">
    <location>
        <begin position="60"/>
        <end position="81"/>
    </location>
</feature>
<name>A0A1A8EGE8_NOTKA</name>
<gene>
    <name evidence="2" type="primary">Nfu_g_1_024061</name>
</gene>